<organism evidence="1 2">
    <name type="scientific">Neoarthrinium moseri</name>
    <dbReference type="NCBI Taxonomy" id="1658444"/>
    <lineage>
        <taxon>Eukaryota</taxon>
        <taxon>Fungi</taxon>
        <taxon>Dikarya</taxon>
        <taxon>Ascomycota</taxon>
        <taxon>Pezizomycotina</taxon>
        <taxon>Sordariomycetes</taxon>
        <taxon>Xylariomycetidae</taxon>
        <taxon>Amphisphaeriales</taxon>
        <taxon>Apiosporaceae</taxon>
        <taxon>Neoarthrinium</taxon>
    </lineage>
</organism>
<sequence length="644" mass="70370">MASENTHRGQPAQTGAPQAASIDTIEQLLKAKDDTSRFVGLALVKSTLDTSESLRNDEKVITSLWNSIPSKFLDRLLKTGSKPGARQNDAKEMLDLAVAVIYNFSILLPSETKSDQKLVGRVPLLVDAILQSSEETSDIILKALLTIVSASPEGRTAFAAIEDWSPLIEIAPKSPMVLSILAWSWVYGQYEDKKTMSLRVNKAIESLVASYKGTDAVTLLDFLAKLLGRLNPEVIPPNPRWLGDVIKFVRGLTASKPTAVSREAYTNCVANLLVAYQEPASKLIFTDSLKASSQSHLLINLILIDIRASLPTLLEKLNTPEYPALSERLTSALIILSFFVNYLLETFAEVTEETSAPSPFPQDEAMTLLKVRDSVVETLSLLMEYLRDRWDAAIAGAQGLHPDARYGESHTVSGSLKTLAWDSKHESASEDRLLLAALRVLSDWLREDDSPGLRREATGMMDLLMDLYQPSSAARVGITTRPLVLGILDGILKIDEGIEALLEHDGWDVLKRDLLKILSDSRQDDALEHSLGQHIAVILSELADTRTTTPEDWLDIVTAVAAYDVPSASQPSLPLQHLWADVLQLSATLLSRAPPGVKRRYVHSASALTGIAAAMLKKKLEDGVRHDVADAAAILDSDPVLGGR</sequence>
<comment type="caution">
    <text evidence="1">The sequence shown here is derived from an EMBL/GenBank/DDBJ whole genome shotgun (WGS) entry which is preliminary data.</text>
</comment>
<dbReference type="AlphaFoldDB" id="A0A9P9WJX8"/>
<dbReference type="PANTHER" id="PTHR13109:SF7">
    <property type="entry name" value="NEUROCHONDRIN"/>
    <property type="match status" value="1"/>
</dbReference>
<dbReference type="SUPFAM" id="SSF48371">
    <property type="entry name" value="ARM repeat"/>
    <property type="match status" value="1"/>
</dbReference>
<dbReference type="EMBL" id="JAFIMR010000019">
    <property type="protein sequence ID" value="KAI1867097.1"/>
    <property type="molecule type" value="Genomic_DNA"/>
</dbReference>
<protein>
    <recommendedName>
        <fullName evidence="3">Duf1941 family protein</fullName>
    </recommendedName>
</protein>
<keyword evidence="2" id="KW-1185">Reference proteome</keyword>
<dbReference type="InterPro" id="IPR016024">
    <property type="entry name" value="ARM-type_fold"/>
</dbReference>
<evidence type="ECO:0008006" key="3">
    <source>
        <dbReference type="Google" id="ProtNLM"/>
    </source>
</evidence>
<proteinExistence type="predicted"/>
<gene>
    <name evidence="1" type="ORF">JX265_007673</name>
</gene>
<dbReference type="Proteomes" id="UP000829685">
    <property type="component" value="Unassembled WGS sequence"/>
</dbReference>
<evidence type="ECO:0000313" key="2">
    <source>
        <dbReference type="Proteomes" id="UP000829685"/>
    </source>
</evidence>
<dbReference type="PANTHER" id="PTHR13109">
    <property type="entry name" value="NEUROCHONDRIN"/>
    <property type="match status" value="1"/>
</dbReference>
<name>A0A9P9WJX8_9PEZI</name>
<accession>A0A9P9WJX8</accession>
<dbReference type="Pfam" id="PF05536">
    <property type="entry name" value="Neurochondrin"/>
    <property type="match status" value="1"/>
</dbReference>
<evidence type="ECO:0000313" key="1">
    <source>
        <dbReference type="EMBL" id="KAI1867097.1"/>
    </source>
</evidence>
<reference evidence="1" key="1">
    <citation type="submission" date="2021-03" db="EMBL/GenBank/DDBJ databases">
        <title>Revisited historic fungal species revealed as producer of novel bioactive compounds through whole genome sequencing and comparative genomics.</title>
        <authorList>
            <person name="Vignolle G.A."/>
            <person name="Hochenegger N."/>
            <person name="Mach R.L."/>
            <person name="Mach-Aigner A.R."/>
            <person name="Javad Rahimi M."/>
            <person name="Salim K.A."/>
            <person name="Chan C.M."/>
            <person name="Lim L.B.L."/>
            <person name="Cai F."/>
            <person name="Druzhinina I.S."/>
            <person name="U'Ren J.M."/>
            <person name="Derntl C."/>
        </authorList>
    </citation>
    <scope>NUCLEOTIDE SEQUENCE</scope>
    <source>
        <strain evidence="1">TUCIM 5799</strain>
    </source>
</reference>
<dbReference type="InterPro" id="IPR008709">
    <property type="entry name" value="Neurochondrin"/>
</dbReference>